<keyword evidence="2" id="KW-1185">Reference proteome</keyword>
<name>A0A183A6E1_9TREM</name>
<dbReference type="AlphaFoldDB" id="A0A183A6E1"/>
<sequence>MLLLLRPVHPSADGTPATQSKFTGPASDSAVLVWAGIVHSRIPRPQMSQDNMVPAIKRIETEVGTTVWFQHDGAPPHNALVVRCIYDLLITRVQFEDEGEYACQASVLAKQSTDSRLESSSIKLAAVQLNPTEKSTTVPMSLIKSEAAHMAVIGCPNWSNDLVAGACSGMRLSQQQQQQQQKQQQQP</sequence>
<reference evidence="3" key="1">
    <citation type="submission" date="2016-06" db="UniProtKB">
        <authorList>
            <consortium name="WormBaseParasite"/>
        </authorList>
    </citation>
    <scope>IDENTIFICATION</scope>
</reference>
<proteinExistence type="predicted"/>
<dbReference type="WBParaSite" id="ECPE_0000252601-mRNA-1">
    <property type="protein sequence ID" value="ECPE_0000252601-mRNA-1"/>
    <property type="gene ID" value="ECPE_0000252601"/>
</dbReference>
<dbReference type="InterPro" id="IPR036179">
    <property type="entry name" value="Ig-like_dom_sf"/>
</dbReference>
<protein>
    <submittedName>
        <fullName evidence="3">Ig-like domain-containing protein</fullName>
    </submittedName>
</protein>
<accession>A0A183A6E1</accession>
<gene>
    <name evidence="1" type="ORF">ECPE_LOCUS2526</name>
</gene>
<evidence type="ECO:0000313" key="3">
    <source>
        <dbReference type="WBParaSite" id="ECPE_0000252601-mRNA-1"/>
    </source>
</evidence>
<dbReference type="Proteomes" id="UP000272942">
    <property type="component" value="Unassembled WGS sequence"/>
</dbReference>
<dbReference type="SUPFAM" id="SSF48726">
    <property type="entry name" value="Immunoglobulin"/>
    <property type="match status" value="1"/>
</dbReference>
<dbReference type="OrthoDB" id="10028801at2759"/>
<reference evidence="1 2" key="2">
    <citation type="submission" date="2018-11" db="EMBL/GenBank/DDBJ databases">
        <authorList>
            <consortium name="Pathogen Informatics"/>
        </authorList>
    </citation>
    <scope>NUCLEOTIDE SEQUENCE [LARGE SCALE GENOMIC DNA]</scope>
    <source>
        <strain evidence="1 2">Egypt</strain>
    </source>
</reference>
<evidence type="ECO:0000313" key="1">
    <source>
        <dbReference type="EMBL" id="VDP66714.1"/>
    </source>
</evidence>
<dbReference type="EMBL" id="UZAN01039675">
    <property type="protein sequence ID" value="VDP66714.1"/>
    <property type="molecule type" value="Genomic_DNA"/>
</dbReference>
<organism evidence="3">
    <name type="scientific">Echinostoma caproni</name>
    <dbReference type="NCBI Taxonomy" id="27848"/>
    <lineage>
        <taxon>Eukaryota</taxon>
        <taxon>Metazoa</taxon>
        <taxon>Spiralia</taxon>
        <taxon>Lophotrochozoa</taxon>
        <taxon>Platyhelminthes</taxon>
        <taxon>Trematoda</taxon>
        <taxon>Digenea</taxon>
        <taxon>Plagiorchiida</taxon>
        <taxon>Echinostomata</taxon>
        <taxon>Echinostomatoidea</taxon>
        <taxon>Echinostomatidae</taxon>
        <taxon>Echinostoma</taxon>
    </lineage>
</organism>
<evidence type="ECO:0000313" key="2">
    <source>
        <dbReference type="Proteomes" id="UP000272942"/>
    </source>
</evidence>